<dbReference type="InterPro" id="IPR013249">
    <property type="entry name" value="RNA_pol_sigma70_r4_t2"/>
</dbReference>
<dbReference type="NCBIfam" id="TIGR02937">
    <property type="entry name" value="sigma70-ECF"/>
    <property type="match status" value="1"/>
</dbReference>
<dbReference type="InterPro" id="IPR014284">
    <property type="entry name" value="RNA_pol_sigma-70_dom"/>
</dbReference>
<dbReference type="SUPFAM" id="SSF88946">
    <property type="entry name" value="Sigma2 domain of RNA polymerase sigma factors"/>
    <property type="match status" value="1"/>
</dbReference>
<dbReference type="Pfam" id="PF04542">
    <property type="entry name" value="Sigma70_r2"/>
    <property type="match status" value="1"/>
</dbReference>
<name>A0A5B2VPT3_9BACT</name>
<dbReference type="InterPro" id="IPR039425">
    <property type="entry name" value="RNA_pol_sigma-70-like"/>
</dbReference>
<dbReference type="InterPro" id="IPR013325">
    <property type="entry name" value="RNA_pol_sigma_r2"/>
</dbReference>
<organism evidence="8 9">
    <name type="scientific">Chitinophaga agrisoli</name>
    <dbReference type="NCBI Taxonomy" id="2607653"/>
    <lineage>
        <taxon>Bacteria</taxon>
        <taxon>Pseudomonadati</taxon>
        <taxon>Bacteroidota</taxon>
        <taxon>Chitinophagia</taxon>
        <taxon>Chitinophagales</taxon>
        <taxon>Chitinophagaceae</taxon>
        <taxon>Chitinophaga</taxon>
    </lineage>
</organism>
<reference evidence="8 9" key="2">
    <citation type="submission" date="2019-09" db="EMBL/GenBank/DDBJ databases">
        <authorList>
            <person name="Jin C."/>
        </authorList>
    </citation>
    <scope>NUCLEOTIDE SEQUENCE [LARGE SCALE GENOMIC DNA]</scope>
    <source>
        <strain evidence="8 9">BN140078</strain>
    </source>
</reference>
<protein>
    <submittedName>
        <fullName evidence="8">Sigma-70 family RNA polymerase sigma factor</fullName>
    </submittedName>
</protein>
<proteinExistence type="inferred from homology"/>
<keyword evidence="5" id="KW-0804">Transcription</keyword>
<dbReference type="PRINTS" id="PR00038">
    <property type="entry name" value="HTHLUXR"/>
</dbReference>
<dbReference type="RefSeq" id="WP_149841865.1">
    <property type="nucleotide sequence ID" value="NZ_VUOC01000004.1"/>
</dbReference>
<sequence length="188" mass="21806">MDKNLIEEVKGNNEAAFTTIYNQYHAKLYYYFLNKTRSEAISADLVQTTFLKCWKYRNHLNPDIALSHQIFRIAKTTLIDLLRQKAKEKLLSLDEYAAADNIPEAPPVSRSFVEEVRVTLNKIPPQRGKIMQLRLKGWTNQEIAEQLGISKRTVENQLNKAIKEIRSLISTDIAIWILLYGYYTGWIA</sequence>
<keyword evidence="9" id="KW-1185">Reference proteome</keyword>
<evidence type="ECO:0000313" key="9">
    <source>
        <dbReference type="Proteomes" id="UP000324611"/>
    </source>
</evidence>
<dbReference type="GO" id="GO:0016987">
    <property type="term" value="F:sigma factor activity"/>
    <property type="evidence" value="ECO:0007669"/>
    <property type="project" value="UniProtKB-KW"/>
</dbReference>
<evidence type="ECO:0000259" key="6">
    <source>
        <dbReference type="Pfam" id="PF04542"/>
    </source>
</evidence>
<dbReference type="PANTHER" id="PTHR43133">
    <property type="entry name" value="RNA POLYMERASE ECF-TYPE SIGMA FACTO"/>
    <property type="match status" value="1"/>
</dbReference>
<evidence type="ECO:0000256" key="1">
    <source>
        <dbReference type="ARBA" id="ARBA00010641"/>
    </source>
</evidence>
<dbReference type="InterPro" id="IPR036388">
    <property type="entry name" value="WH-like_DNA-bd_sf"/>
</dbReference>
<dbReference type="PANTHER" id="PTHR43133:SF8">
    <property type="entry name" value="RNA POLYMERASE SIGMA FACTOR HI_1459-RELATED"/>
    <property type="match status" value="1"/>
</dbReference>
<feature type="domain" description="RNA polymerase sigma factor 70 region 4 type 2" evidence="7">
    <location>
        <begin position="115"/>
        <end position="164"/>
    </location>
</feature>
<dbReference type="InterPro" id="IPR000792">
    <property type="entry name" value="Tscrpt_reg_LuxR_C"/>
</dbReference>
<dbReference type="SUPFAM" id="SSF88659">
    <property type="entry name" value="Sigma3 and sigma4 domains of RNA polymerase sigma factors"/>
    <property type="match status" value="1"/>
</dbReference>
<evidence type="ECO:0000256" key="3">
    <source>
        <dbReference type="ARBA" id="ARBA00023082"/>
    </source>
</evidence>
<dbReference type="GO" id="GO:0003677">
    <property type="term" value="F:DNA binding"/>
    <property type="evidence" value="ECO:0007669"/>
    <property type="project" value="UniProtKB-KW"/>
</dbReference>
<evidence type="ECO:0000256" key="4">
    <source>
        <dbReference type="ARBA" id="ARBA00023125"/>
    </source>
</evidence>
<evidence type="ECO:0000259" key="7">
    <source>
        <dbReference type="Pfam" id="PF08281"/>
    </source>
</evidence>
<dbReference type="InterPro" id="IPR007627">
    <property type="entry name" value="RNA_pol_sigma70_r2"/>
</dbReference>
<comment type="similarity">
    <text evidence="1">Belongs to the sigma-70 factor family. ECF subfamily.</text>
</comment>
<evidence type="ECO:0000256" key="5">
    <source>
        <dbReference type="ARBA" id="ARBA00023163"/>
    </source>
</evidence>
<keyword evidence="3" id="KW-0731">Sigma factor</keyword>
<dbReference type="InterPro" id="IPR013324">
    <property type="entry name" value="RNA_pol_sigma_r3/r4-like"/>
</dbReference>
<gene>
    <name evidence="8" type="ORF">F0L74_31585</name>
</gene>
<dbReference type="EMBL" id="VUOC01000004">
    <property type="protein sequence ID" value="KAA2240688.1"/>
    <property type="molecule type" value="Genomic_DNA"/>
</dbReference>
<keyword evidence="4" id="KW-0238">DNA-binding</keyword>
<keyword evidence="2" id="KW-0805">Transcription regulation</keyword>
<evidence type="ECO:0000313" key="8">
    <source>
        <dbReference type="EMBL" id="KAA2240688.1"/>
    </source>
</evidence>
<evidence type="ECO:0000256" key="2">
    <source>
        <dbReference type="ARBA" id="ARBA00023015"/>
    </source>
</evidence>
<accession>A0A5B2VPT3</accession>
<dbReference type="GO" id="GO:0006352">
    <property type="term" value="P:DNA-templated transcription initiation"/>
    <property type="evidence" value="ECO:0007669"/>
    <property type="project" value="InterPro"/>
</dbReference>
<comment type="caution">
    <text evidence="8">The sequence shown here is derived from an EMBL/GenBank/DDBJ whole genome shotgun (WGS) entry which is preliminary data.</text>
</comment>
<dbReference type="Pfam" id="PF08281">
    <property type="entry name" value="Sigma70_r4_2"/>
    <property type="match status" value="1"/>
</dbReference>
<reference evidence="8 9" key="1">
    <citation type="submission" date="2019-09" db="EMBL/GenBank/DDBJ databases">
        <title>Chitinophaga ginsengihumi sp. nov., isolated from soil of ginseng rhizosphere.</title>
        <authorList>
            <person name="Lee J."/>
        </authorList>
    </citation>
    <scope>NUCLEOTIDE SEQUENCE [LARGE SCALE GENOMIC DNA]</scope>
    <source>
        <strain evidence="8 9">BN140078</strain>
    </source>
</reference>
<feature type="domain" description="RNA polymerase sigma-70 region 2" evidence="6">
    <location>
        <begin position="20"/>
        <end position="87"/>
    </location>
</feature>
<dbReference type="Gene3D" id="1.10.1740.10">
    <property type="match status" value="1"/>
</dbReference>
<dbReference type="AlphaFoldDB" id="A0A5B2VPT3"/>
<dbReference type="Proteomes" id="UP000324611">
    <property type="component" value="Unassembled WGS sequence"/>
</dbReference>
<dbReference type="Gene3D" id="1.10.10.10">
    <property type="entry name" value="Winged helix-like DNA-binding domain superfamily/Winged helix DNA-binding domain"/>
    <property type="match status" value="1"/>
</dbReference>